<dbReference type="Proteomes" id="UP000265618">
    <property type="component" value="Unassembled WGS sequence"/>
</dbReference>
<feature type="non-terminal residue" evidence="1">
    <location>
        <position position="1"/>
    </location>
</feature>
<accession>A0A9K3D4Q7</accession>
<evidence type="ECO:0000313" key="2">
    <source>
        <dbReference type="Proteomes" id="UP000265618"/>
    </source>
</evidence>
<reference evidence="1 2" key="1">
    <citation type="journal article" date="2018" name="PLoS ONE">
        <title>The draft genome of Kipferlia bialata reveals reductive genome evolution in fornicate parasites.</title>
        <authorList>
            <person name="Tanifuji G."/>
            <person name="Takabayashi S."/>
            <person name="Kume K."/>
            <person name="Takagi M."/>
            <person name="Nakayama T."/>
            <person name="Kamikawa R."/>
            <person name="Inagaki Y."/>
            <person name="Hashimoto T."/>
        </authorList>
    </citation>
    <scope>NUCLEOTIDE SEQUENCE [LARGE SCALE GENOMIC DNA]</scope>
    <source>
        <strain evidence="1">NY0173</strain>
    </source>
</reference>
<protein>
    <submittedName>
        <fullName evidence="1">Uncharacterized protein</fullName>
    </submittedName>
</protein>
<sequence>MHSSKTALQSRMDKGLAASSSTHSALLGAATHHLLRSAQRLHNSLTSTINLPSEGVEVALLLENVMASLPQWQSCYKGLDSYCDTLLSHGVYIDTETHMAMARIAHFLADLPGVIESLEESSKRAASLMHSQISTIATWLSGVT</sequence>
<gene>
    <name evidence="1" type="ORF">KIPB_011423</name>
</gene>
<proteinExistence type="predicted"/>
<evidence type="ECO:0000313" key="1">
    <source>
        <dbReference type="EMBL" id="GIQ89043.1"/>
    </source>
</evidence>
<organism evidence="1 2">
    <name type="scientific">Kipferlia bialata</name>
    <dbReference type="NCBI Taxonomy" id="797122"/>
    <lineage>
        <taxon>Eukaryota</taxon>
        <taxon>Metamonada</taxon>
        <taxon>Carpediemonas-like organisms</taxon>
        <taxon>Kipferlia</taxon>
    </lineage>
</organism>
<keyword evidence="2" id="KW-1185">Reference proteome</keyword>
<name>A0A9K3D4Q7_9EUKA</name>
<dbReference type="AlphaFoldDB" id="A0A9K3D4Q7"/>
<dbReference type="EMBL" id="BDIP01004635">
    <property type="protein sequence ID" value="GIQ89043.1"/>
    <property type="molecule type" value="Genomic_DNA"/>
</dbReference>
<comment type="caution">
    <text evidence="1">The sequence shown here is derived from an EMBL/GenBank/DDBJ whole genome shotgun (WGS) entry which is preliminary data.</text>
</comment>